<dbReference type="EnsemblPlants" id="QL08p051367:mrna">
    <property type="protein sequence ID" value="QL08p051367:mrna:CDS:1"/>
    <property type="gene ID" value="QL08p051367"/>
</dbReference>
<evidence type="ECO:0000259" key="2">
    <source>
        <dbReference type="Pfam" id="PF07859"/>
    </source>
</evidence>
<dbReference type="PANTHER" id="PTHR23024">
    <property type="entry name" value="ARYLACETAMIDE DEACETYLASE"/>
    <property type="match status" value="1"/>
</dbReference>
<accession>A0A7N2MCX0</accession>
<comment type="similarity">
    <text evidence="1">Belongs to the 'GDXG' lipolytic enzyme family.</text>
</comment>
<reference evidence="3 4" key="1">
    <citation type="journal article" date="2016" name="G3 (Bethesda)">
        <title>First Draft Assembly and Annotation of the Genome of a California Endemic Oak Quercus lobata Nee (Fagaceae).</title>
        <authorList>
            <person name="Sork V.L."/>
            <person name="Fitz-Gibbon S.T."/>
            <person name="Puiu D."/>
            <person name="Crepeau M."/>
            <person name="Gugger P.F."/>
            <person name="Sherman R."/>
            <person name="Stevens K."/>
            <person name="Langley C.H."/>
            <person name="Pellegrini M."/>
            <person name="Salzberg S.L."/>
        </authorList>
    </citation>
    <scope>NUCLEOTIDE SEQUENCE [LARGE SCALE GENOMIC DNA]</scope>
    <source>
        <strain evidence="3 4">cv. SW786</strain>
    </source>
</reference>
<dbReference type="InterPro" id="IPR013094">
    <property type="entry name" value="AB_hydrolase_3"/>
</dbReference>
<dbReference type="Gene3D" id="3.40.50.1820">
    <property type="entry name" value="alpha/beta hydrolase"/>
    <property type="match status" value="1"/>
</dbReference>
<dbReference type="RefSeq" id="XP_030931136.1">
    <property type="nucleotide sequence ID" value="XM_031075276.1"/>
</dbReference>
<dbReference type="EMBL" id="LRBV02000008">
    <property type="status" value="NOT_ANNOTATED_CDS"/>
    <property type="molecule type" value="Genomic_DNA"/>
</dbReference>
<dbReference type="SUPFAM" id="SSF53474">
    <property type="entry name" value="alpha/beta-Hydrolases"/>
    <property type="match status" value="1"/>
</dbReference>
<sequence length="322" mass="36814">MSSDIDPYEHLHIALNSDGTLTRFVKLPKANTVASPDDPVVFKDHTLNAEKKTRVRIHMPTIKLPPNDGTRIPIIIYHPRSIWFLSFWDSDKTYILTSKLACQVPAIVVSVEYRLAPENKLPEQYHDAMDAILWVREQALNPNGEHWIKDYGDISRCFLHGCGCGGNIAFFTALEAARMELEPLKIVGNIMNQPMFGGMERTSSELQNCADPAFPLSAQDLVWEFSLPKGENRDHWYCNPTVEGPHTSAINKLCRCLVIGFYGDAILDRQQEFVTMLMRHEVQIDAMFHDSGFHAMEIVDQEWMNYIVEIIRHFIVDTENKP</sequence>
<dbReference type="AlphaFoldDB" id="A0A7N2MCX0"/>
<protein>
    <recommendedName>
        <fullName evidence="2">Alpha/beta hydrolase fold-3 domain-containing protein</fullName>
    </recommendedName>
</protein>
<dbReference type="GO" id="GO:0016787">
    <property type="term" value="F:hydrolase activity"/>
    <property type="evidence" value="ECO:0007669"/>
    <property type="project" value="InterPro"/>
</dbReference>
<reference evidence="3" key="2">
    <citation type="submission" date="2021-01" db="UniProtKB">
        <authorList>
            <consortium name="EnsemblPlants"/>
        </authorList>
    </citation>
    <scope>IDENTIFICATION</scope>
</reference>
<evidence type="ECO:0000256" key="1">
    <source>
        <dbReference type="ARBA" id="ARBA00010515"/>
    </source>
</evidence>
<organism evidence="3 4">
    <name type="scientific">Quercus lobata</name>
    <name type="common">Valley oak</name>
    <dbReference type="NCBI Taxonomy" id="97700"/>
    <lineage>
        <taxon>Eukaryota</taxon>
        <taxon>Viridiplantae</taxon>
        <taxon>Streptophyta</taxon>
        <taxon>Embryophyta</taxon>
        <taxon>Tracheophyta</taxon>
        <taxon>Spermatophyta</taxon>
        <taxon>Magnoliopsida</taxon>
        <taxon>eudicotyledons</taxon>
        <taxon>Gunneridae</taxon>
        <taxon>Pentapetalae</taxon>
        <taxon>rosids</taxon>
        <taxon>fabids</taxon>
        <taxon>Fagales</taxon>
        <taxon>Fagaceae</taxon>
        <taxon>Quercus</taxon>
    </lineage>
</organism>
<feature type="domain" description="Alpha/beta hydrolase fold-3" evidence="2">
    <location>
        <begin position="96"/>
        <end position="296"/>
    </location>
</feature>
<name>A0A7N2MCX0_QUELO</name>
<dbReference type="PANTHER" id="PTHR23024:SF212">
    <property type="entry name" value="CARBOXYLESTERASE 9-RELATED"/>
    <property type="match status" value="1"/>
</dbReference>
<dbReference type="GeneID" id="115957033"/>
<keyword evidence="4" id="KW-1185">Reference proteome</keyword>
<dbReference type="InterPro" id="IPR029058">
    <property type="entry name" value="AB_hydrolase_fold"/>
</dbReference>
<dbReference type="Proteomes" id="UP000594261">
    <property type="component" value="Chromosome 8"/>
</dbReference>
<evidence type="ECO:0000313" key="3">
    <source>
        <dbReference type="EnsemblPlants" id="QL08p051367:mrna:CDS:1"/>
    </source>
</evidence>
<dbReference type="Gramene" id="QL08p051367:mrna">
    <property type="protein sequence ID" value="QL08p051367:mrna:CDS:1"/>
    <property type="gene ID" value="QL08p051367"/>
</dbReference>
<dbReference type="Pfam" id="PF07859">
    <property type="entry name" value="Abhydrolase_3"/>
    <property type="match status" value="1"/>
</dbReference>
<gene>
    <name evidence="3" type="primary">LOC115957033</name>
</gene>
<dbReference type="InParanoid" id="A0A7N2MCX0"/>
<dbReference type="InterPro" id="IPR050466">
    <property type="entry name" value="Carboxylest/Gibb_receptor"/>
</dbReference>
<dbReference type="KEGG" id="qlo:115957033"/>
<proteinExistence type="inferred from homology"/>
<dbReference type="OrthoDB" id="408631at2759"/>
<evidence type="ECO:0000313" key="4">
    <source>
        <dbReference type="Proteomes" id="UP000594261"/>
    </source>
</evidence>